<name>A0A0G4JVT0_9GAMM</name>
<keyword evidence="1" id="KW-1133">Transmembrane helix</keyword>
<protein>
    <submittedName>
        <fullName evidence="2">Uncharacterized protein</fullName>
    </submittedName>
</protein>
<dbReference type="Proteomes" id="UP000044377">
    <property type="component" value="Unassembled WGS sequence"/>
</dbReference>
<dbReference type="EMBL" id="CGIG01000001">
    <property type="protein sequence ID" value="CPR16754.1"/>
    <property type="molecule type" value="Genomic_DNA"/>
</dbReference>
<feature type="transmembrane region" description="Helical" evidence="1">
    <location>
        <begin position="114"/>
        <end position="133"/>
    </location>
</feature>
<keyword evidence="1" id="KW-0472">Membrane</keyword>
<feature type="transmembrane region" description="Helical" evidence="1">
    <location>
        <begin position="77"/>
        <end position="102"/>
    </location>
</feature>
<gene>
    <name evidence="2" type="ORF">BN1221_02258</name>
</gene>
<dbReference type="AlphaFoldDB" id="A0A0G4JVT0"/>
<dbReference type="STRING" id="1109412.BN1221_02258"/>
<accession>A0A0G4JVT0</accession>
<feature type="transmembrane region" description="Helical" evidence="1">
    <location>
        <begin position="37"/>
        <end position="57"/>
    </location>
</feature>
<organism evidence="2 3">
    <name type="scientific">Brenneria goodwinii</name>
    <dbReference type="NCBI Taxonomy" id="1109412"/>
    <lineage>
        <taxon>Bacteria</taxon>
        <taxon>Pseudomonadati</taxon>
        <taxon>Pseudomonadota</taxon>
        <taxon>Gammaproteobacteria</taxon>
        <taxon>Enterobacterales</taxon>
        <taxon>Pectobacteriaceae</taxon>
        <taxon>Brenneria</taxon>
    </lineage>
</organism>
<evidence type="ECO:0000313" key="3">
    <source>
        <dbReference type="Proteomes" id="UP000044377"/>
    </source>
</evidence>
<sequence length="142" mass="15486">MFDKAHFGRVVNFSINIFLGIALVLVGLTLADNLQPMIFWQSFVVSVGIGYTVCDLIPSPAWGEQFARKAGIRSKLLFHLLSTAIAGVVLIVCISLGCQFVAFGGAVFQVWPYALPYLLIAGYITLVVFLPVCKEIAGFLTR</sequence>
<feature type="transmembrane region" description="Helical" evidence="1">
    <location>
        <begin position="12"/>
        <end position="31"/>
    </location>
</feature>
<proteinExistence type="predicted"/>
<evidence type="ECO:0000313" key="2">
    <source>
        <dbReference type="EMBL" id="CPR16754.1"/>
    </source>
</evidence>
<reference evidence="3" key="1">
    <citation type="submission" date="2015-01" db="EMBL/GenBank/DDBJ databases">
        <authorList>
            <person name="Paterson Steve"/>
        </authorList>
    </citation>
    <scope>NUCLEOTIDE SEQUENCE [LARGE SCALE GENOMIC DNA]</scope>
    <source>
        <strain evidence="3">OBR1</strain>
    </source>
</reference>
<keyword evidence="1" id="KW-0812">Transmembrane</keyword>
<evidence type="ECO:0000256" key="1">
    <source>
        <dbReference type="SAM" id="Phobius"/>
    </source>
</evidence>
<keyword evidence="3" id="KW-1185">Reference proteome</keyword>